<dbReference type="Gene3D" id="2.130.10.10">
    <property type="entry name" value="YVTN repeat-like/Quinoprotein amine dehydrogenase"/>
    <property type="match status" value="1"/>
</dbReference>
<dbReference type="EMBL" id="LN679122">
    <property type="protein sequence ID" value="CEL56583.1"/>
    <property type="molecule type" value="Genomic_DNA"/>
</dbReference>
<evidence type="ECO:0000256" key="1">
    <source>
        <dbReference type="ARBA" id="ARBA00005564"/>
    </source>
</evidence>
<keyword evidence="4" id="KW-1185">Reference proteome</keyword>
<dbReference type="InterPro" id="IPR015943">
    <property type="entry name" value="WD40/YVTN_repeat-like_dom_sf"/>
</dbReference>
<evidence type="ECO:0000313" key="4">
    <source>
        <dbReference type="Proteomes" id="UP000059188"/>
    </source>
</evidence>
<dbReference type="OrthoDB" id="9972196at2759"/>
<gene>
    <name evidence="3" type="ORF">RSOLAG1IB_07932</name>
</gene>
<dbReference type="InterPro" id="IPR050282">
    <property type="entry name" value="Cycloisomerase_2"/>
</dbReference>
<name>A0A0B7FK58_THACB</name>
<dbReference type="STRING" id="1108050.A0A0B7FK58"/>
<dbReference type="InterPro" id="IPR019405">
    <property type="entry name" value="Lactonase_7-beta_prop"/>
</dbReference>
<comment type="similarity">
    <text evidence="1">Belongs to the cycloisomerase 2 family.</text>
</comment>
<protein>
    <recommendedName>
        <fullName evidence="5">Lactonase domain-containing protein</fullName>
    </recommendedName>
</protein>
<organism evidence="3 4">
    <name type="scientific">Thanatephorus cucumeris (strain AG1-IB / isolate 7/3/14)</name>
    <name type="common">Lettuce bottom rot fungus</name>
    <name type="synonym">Rhizoctonia solani</name>
    <dbReference type="NCBI Taxonomy" id="1108050"/>
    <lineage>
        <taxon>Eukaryota</taxon>
        <taxon>Fungi</taxon>
        <taxon>Dikarya</taxon>
        <taxon>Basidiomycota</taxon>
        <taxon>Agaricomycotina</taxon>
        <taxon>Agaricomycetes</taxon>
        <taxon>Cantharellales</taxon>
        <taxon>Ceratobasidiaceae</taxon>
        <taxon>Rhizoctonia</taxon>
        <taxon>Rhizoctonia solani AG-1</taxon>
    </lineage>
</organism>
<sequence length="146" mass="14961">MVASKTFTLLVGAYGSVITSIRFDTASSKLSVLGTSPSGTNPSWIATHPLNNSVIISTNEANPVGGLSTFLVTDRSKGAVARSSQATTGADPAFIVGLTKARQVAVMDYSGGSGAFIPLAEDCSHSTSPRPNASSSTQPFPTPTRL</sequence>
<dbReference type="PANTHER" id="PTHR30344">
    <property type="entry name" value="6-PHOSPHOGLUCONOLACTONASE-RELATED"/>
    <property type="match status" value="1"/>
</dbReference>
<evidence type="ECO:0000256" key="2">
    <source>
        <dbReference type="SAM" id="MobiDB-lite"/>
    </source>
</evidence>
<dbReference type="GO" id="GO:0017057">
    <property type="term" value="F:6-phosphogluconolactonase activity"/>
    <property type="evidence" value="ECO:0007669"/>
    <property type="project" value="TreeGrafter"/>
</dbReference>
<evidence type="ECO:0000313" key="3">
    <source>
        <dbReference type="EMBL" id="CEL56583.1"/>
    </source>
</evidence>
<evidence type="ECO:0008006" key="5">
    <source>
        <dbReference type="Google" id="ProtNLM"/>
    </source>
</evidence>
<dbReference type="Proteomes" id="UP000059188">
    <property type="component" value="Unassembled WGS sequence"/>
</dbReference>
<dbReference type="Pfam" id="PF10282">
    <property type="entry name" value="Lactonase"/>
    <property type="match status" value="1"/>
</dbReference>
<dbReference type="SUPFAM" id="SSF51004">
    <property type="entry name" value="C-terminal (heme d1) domain of cytochrome cd1-nitrite reductase"/>
    <property type="match status" value="1"/>
</dbReference>
<accession>A0A0B7FK58</accession>
<feature type="region of interest" description="Disordered" evidence="2">
    <location>
        <begin position="123"/>
        <end position="146"/>
    </location>
</feature>
<dbReference type="AlphaFoldDB" id="A0A0B7FK58"/>
<feature type="compositionally biased region" description="Polar residues" evidence="2">
    <location>
        <begin position="125"/>
        <end position="146"/>
    </location>
</feature>
<proteinExistence type="inferred from homology"/>
<dbReference type="PANTHER" id="PTHR30344:SF1">
    <property type="entry name" value="6-PHOSPHOGLUCONOLACTONASE"/>
    <property type="match status" value="1"/>
</dbReference>
<dbReference type="InterPro" id="IPR011048">
    <property type="entry name" value="Haem_d1_sf"/>
</dbReference>
<reference evidence="3 4" key="1">
    <citation type="submission" date="2014-11" db="EMBL/GenBank/DDBJ databases">
        <authorList>
            <person name="Wibberg Daniel"/>
        </authorList>
    </citation>
    <scope>NUCLEOTIDE SEQUENCE [LARGE SCALE GENOMIC DNA]</scope>
    <source>
        <strain evidence="3">Rhizoctonia solani AG1-IB 7/3/14</strain>
    </source>
</reference>